<proteinExistence type="predicted"/>
<evidence type="ECO:0000313" key="2">
    <source>
        <dbReference type="WBParaSite" id="ES5_v2.g9975.t1"/>
    </source>
</evidence>
<sequence>MAALKTLIVCLVLIAALVDSTQVFANSARRGPKIVQNLKNVKEETNAQLPRHFNRIFPAPPLNPSAKAAYNFAVDVSAYGSASTFACIYKQGYEAVFIQAYSPSGGGSLNPNLIQNLNNAATANLGTEIFVTPYPGKSGSTQFDTVFNALKNSGINVRSIWLQVTSPVNWSNNMQININVIQDFIGRANSNGVSAGVYTNWYEWQQITGSITTFSNLRLWYWNYSGPGSNGESNANFNDFTGFAGWTQPAAKQFASNESLCGMTLNRNVYPAGSKAVKQENKNVDKKLTVGGFV</sequence>
<name>A0AC34GY83_9BILA</name>
<evidence type="ECO:0000313" key="1">
    <source>
        <dbReference type="Proteomes" id="UP000887579"/>
    </source>
</evidence>
<dbReference type="WBParaSite" id="ES5_v2.g9975.t1">
    <property type="protein sequence ID" value="ES5_v2.g9975.t1"/>
    <property type="gene ID" value="ES5_v2.g9975"/>
</dbReference>
<organism evidence="1 2">
    <name type="scientific">Panagrolaimus sp. ES5</name>
    <dbReference type="NCBI Taxonomy" id="591445"/>
    <lineage>
        <taxon>Eukaryota</taxon>
        <taxon>Metazoa</taxon>
        <taxon>Ecdysozoa</taxon>
        <taxon>Nematoda</taxon>
        <taxon>Chromadorea</taxon>
        <taxon>Rhabditida</taxon>
        <taxon>Tylenchina</taxon>
        <taxon>Panagrolaimomorpha</taxon>
        <taxon>Panagrolaimoidea</taxon>
        <taxon>Panagrolaimidae</taxon>
        <taxon>Panagrolaimus</taxon>
    </lineage>
</organism>
<dbReference type="Proteomes" id="UP000887579">
    <property type="component" value="Unplaced"/>
</dbReference>
<accession>A0AC34GY83</accession>
<protein>
    <submittedName>
        <fullName evidence="2">Lysozyme</fullName>
    </submittedName>
</protein>
<reference evidence="2" key="1">
    <citation type="submission" date="2022-11" db="UniProtKB">
        <authorList>
            <consortium name="WormBaseParasite"/>
        </authorList>
    </citation>
    <scope>IDENTIFICATION</scope>
</reference>